<comment type="catalytic activity">
    <reaction evidence="10">
        <text>cytidine + H2O + H(+) = uridine + NH4(+)</text>
        <dbReference type="Rhea" id="RHEA:16069"/>
        <dbReference type="ChEBI" id="CHEBI:15377"/>
        <dbReference type="ChEBI" id="CHEBI:15378"/>
        <dbReference type="ChEBI" id="CHEBI:16704"/>
        <dbReference type="ChEBI" id="CHEBI:17562"/>
        <dbReference type="ChEBI" id="CHEBI:28938"/>
        <dbReference type="EC" id="3.5.4.5"/>
    </reaction>
</comment>
<dbReference type="InterPro" id="IPR016193">
    <property type="entry name" value="Cytidine_deaminase-like"/>
</dbReference>
<feature type="compositionally biased region" description="Polar residues" evidence="11">
    <location>
        <begin position="181"/>
        <end position="209"/>
    </location>
</feature>
<dbReference type="PANTHER" id="PTHR11086">
    <property type="entry name" value="DEOXYCYTIDYLATE DEAMINASE-RELATED"/>
    <property type="match status" value="1"/>
</dbReference>
<dbReference type="InterPro" id="IPR016192">
    <property type="entry name" value="APOBEC/CMP_deaminase_Zn-bd"/>
</dbReference>
<keyword evidence="14" id="KW-1185">Reference proteome</keyword>
<evidence type="ECO:0000256" key="11">
    <source>
        <dbReference type="SAM" id="MobiDB-lite"/>
    </source>
</evidence>
<proteinExistence type="inferred from homology"/>
<comment type="similarity">
    <text evidence="1">Belongs to the cytidine and deoxycytidylate deaminase family.</text>
</comment>
<evidence type="ECO:0000256" key="4">
    <source>
        <dbReference type="ARBA" id="ARBA00022737"/>
    </source>
</evidence>
<name>A0ABQ8EWE0_9FUNG</name>
<dbReference type="InterPro" id="IPR015517">
    <property type="entry name" value="dCMP_deaminase-rel"/>
</dbReference>
<evidence type="ECO:0000256" key="10">
    <source>
        <dbReference type="ARBA" id="ARBA00049558"/>
    </source>
</evidence>
<feature type="domain" description="CMP/dCMP-type deaminase" evidence="12">
    <location>
        <begin position="457"/>
        <end position="592"/>
    </location>
</feature>
<keyword evidence="5" id="KW-0378">Hydrolase</keyword>
<dbReference type="Gene3D" id="3.40.140.10">
    <property type="entry name" value="Cytidine Deaminase, domain 2"/>
    <property type="match status" value="2"/>
</dbReference>
<keyword evidence="6" id="KW-0862">Zinc</keyword>
<dbReference type="PROSITE" id="PS00903">
    <property type="entry name" value="CYT_DCMP_DEAMINASES_1"/>
    <property type="match status" value="1"/>
</dbReference>
<evidence type="ECO:0000256" key="5">
    <source>
        <dbReference type="ARBA" id="ARBA00022801"/>
    </source>
</evidence>
<reference evidence="13 14" key="1">
    <citation type="submission" date="2021-02" db="EMBL/GenBank/DDBJ databases">
        <title>Variation within the Batrachochytrium salamandrivorans European outbreak.</title>
        <authorList>
            <person name="Kelly M."/>
            <person name="Pasmans F."/>
            <person name="Shea T.P."/>
            <person name="Munoz J.F."/>
            <person name="Carranza S."/>
            <person name="Cuomo C.A."/>
            <person name="Martel A."/>
        </authorList>
    </citation>
    <scope>NUCLEOTIDE SEQUENCE [LARGE SCALE GENOMIC DNA]</scope>
    <source>
        <strain evidence="13 14">AMFP18/2</strain>
    </source>
</reference>
<evidence type="ECO:0000256" key="8">
    <source>
        <dbReference type="ARBA" id="ARBA00041919"/>
    </source>
</evidence>
<dbReference type="InterPro" id="IPR002125">
    <property type="entry name" value="CMP_dCMP_dom"/>
</dbReference>
<feature type="domain" description="CMP/dCMP-type deaminase" evidence="12">
    <location>
        <begin position="67"/>
        <end position="179"/>
    </location>
</feature>
<feature type="region of interest" description="Disordered" evidence="11">
    <location>
        <begin position="1"/>
        <end position="29"/>
    </location>
</feature>
<organism evidence="13 14">
    <name type="scientific">Batrachochytrium salamandrivorans</name>
    <dbReference type="NCBI Taxonomy" id="1357716"/>
    <lineage>
        <taxon>Eukaryota</taxon>
        <taxon>Fungi</taxon>
        <taxon>Fungi incertae sedis</taxon>
        <taxon>Chytridiomycota</taxon>
        <taxon>Chytridiomycota incertae sedis</taxon>
        <taxon>Chytridiomycetes</taxon>
        <taxon>Rhizophydiales</taxon>
        <taxon>Rhizophydiales incertae sedis</taxon>
        <taxon>Batrachochytrium</taxon>
    </lineage>
</organism>
<dbReference type="PANTHER" id="PTHR11086:SF14">
    <property type="entry name" value="CYTIDINE AND DCMP DEAMINASE DOMAIN-CONTAINING PROTEIN 1"/>
    <property type="match status" value="1"/>
</dbReference>
<evidence type="ECO:0000256" key="7">
    <source>
        <dbReference type="ARBA" id="ARBA00040574"/>
    </source>
</evidence>
<dbReference type="EMBL" id="JAFCIX010000553">
    <property type="protein sequence ID" value="KAH6587749.1"/>
    <property type="molecule type" value="Genomic_DNA"/>
</dbReference>
<comment type="caution">
    <text evidence="13">The sequence shown here is derived from an EMBL/GenBank/DDBJ whole genome shotgun (WGS) entry which is preliminary data.</text>
</comment>
<dbReference type="PROSITE" id="PS51747">
    <property type="entry name" value="CYT_DCMP_DEAMINASES_2"/>
    <property type="match status" value="2"/>
</dbReference>
<keyword evidence="4" id="KW-0677">Repeat</keyword>
<keyword evidence="3" id="KW-0479">Metal-binding</keyword>
<evidence type="ECO:0000313" key="13">
    <source>
        <dbReference type="EMBL" id="KAH6587749.1"/>
    </source>
</evidence>
<evidence type="ECO:0000256" key="9">
    <source>
        <dbReference type="ARBA" id="ARBA00049252"/>
    </source>
</evidence>
<feature type="region of interest" description="Disordered" evidence="11">
    <location>
        <begin position="179"/>
        <end position="231"/>
    </location>
</feature>
<gene>
    <name evidence="13" type="ORF">BASA50_011140</name>
</gene>
<evidence type="ECO:0000256" key="6">
    <source>
        <dbReference type="ARBA" id="ARBA00022833"/>
    </source>
</evidence>
<evidence type="ECO:0000259" key="12">
    <source>
        <dbReference type="PROSITE" id="PS51747"/>
    </source>
</evidence>
<feature type="compositionally biased region" description="Low complexity" evidence="11">
    <location>
        <begin position="16"/>
        <end position="29"/>
    </location>
</feature>
<dbReference type="SUPFAM" id="SSF53927">
    <property type="entry name" value="Cytidine deaminase-like"/>
    <property type="match status" value="2"/>
</dbReference>
<evidence type="ECO:0000256" key="1">
    <source>
        <dbReference type="ARBA" id="ARBA00006576"/>
    </source>
</evidence>
<dbReference type="Proteomes" id="UP001648503">
    <property type="component" value="Unassembled WGS sequence"/>
</dbReference>
<evidence type="ECO:0000313" key="14">
    <source>
        <dbReference type="Proteomes" id="UP001648503"/>
    </source>
</evidence>
<feature type="compositionally biased region" description="Basic and acidic residues" evidence="11">
    <location>
        <begin position="214"/>
        <end position="223"/>
    </location>
</feature>
<protein>
    <recommendedName>
        <fullName evidence="7">Cytidine and dCMP deaminase domain-containing protein 1</fullName>
        <ecNumber evidence="2">3.5.4.5</ecNumber>
    </recommendedName>
    <alternativeName>
        <fullName evidence="8">Cytidine deaminase</fullName>
    </alternativeName>
</protein>
<accession>A0ABQ8EWE0</accession>
<dbReference type="EC" id="3.5.4.5" evidence="2"/>
<dbReference type="Pfam" id="PF00383">
    <property type="entry name" value="dCMP_cyt_deam_1"/>
    <property type="match status" value="2"/>
</dbReference>
<sequence length="610" mass="67213">MQKQHYGDDGQQSVCSHTSTTTASAASSGTPAAVITAPAAILTTPTSDAALLTCNSSTRIRSRDAFMLMALWMERCPRQAPLVTSLEVRPTGCVLVDPRDRVLVLESTGEAHAIVRAILQCVQDPRGCDIYVSRFPCAMCVKVMVQAGIRKVYYFPADKWEVDWEIYCRRIRNMNGLPESPSRSLEPTLSASETQPIISDTDMVISTPQGIKRANLDSVEKRPSPYANSLDNSYKRPDLAVQLLQPDPVSGSENTLLKETSIPTDLTTDHSTEYAYTTYLASFSSARHQREGFSSPRRPPSTLAEAVYEKRESNHKSVRRLISNNPIAMSLYIPQWDHSSLESIPPKHTDSISGDPVSTDTYIDGITAISAESKHDDPKWVLDVDVGSTPALSTRWPMIVSKFDRTIRALRILHRRFAHAALVPHTGNNIKSATSHCVHGNSSGPTHGVEMSNHKTELVRHAMVLAHVAAKRTDDPKVGVGAVLIDPRGRYVSIGWNGYPKKAAHLDYPQSGADDSVEDEELKYDYSLHAEQNALLWRSPPGLQLAVGTTIVTTKMPCDECSPVIADCGVSCVVSIPQTPKSVNDSARYRGLTYEKLKDLIADRWVFEYV</sequence>
<evidence type="ECO:0000256" key="3">
    <source>
        <dbReference type="ARBA" id="ARBA00022723"/>
    </source>
</evidence>
<evidence type="ECO:0000256" key="2">
    <source>
        <dbReference type="ARBA" id="ARBA00012783"/>
    </source>
</evidence>
<comment type="catalytic activity">
    <reaction evidence="9">
        <text>2'-deoxycytidine + H2O + H(+) = 2'-deoxyuridine + NH4(+)</text>
        <dbReference type="Rhea" id="RHEA:13433"/>
        <dbReference type="ChEBI" id="CHEBI:15377"/>
        <dbReference type="ChEBI" id="CHEBI:15378"/>
        <dbReference type="ChEBI" id="CHEBI:15698"/>
        <dbReference type="ChEBI" id="CHEBI:16450"/>
        <dbReference type="ChEBI" id="CHEBI:28938"/>
        <dbReference type="EC" id="3.5.4.5"/>
    </reaction>
</comment>